<dbReference type="GO" id="GO:0005737">
    <property type="term" value="C:cytoplasm"/>
    <property type="evidence" value="ECO:0007669"/>
    <property type="project" value="TreeGrafter"/>
</dbReference>
<dbReference type="InterPro" id="IPR050983">
    <property type="entry name" value="GST_Omega/HSP26"/>
</dbReference>
<dbReference type="Proteomes" id="UP000198925">
    <property type="component" value="Unassembled WGS sequence"/>
</dbReference>
<dbReference type="InterPro" id="IPR004045">
    <property type="entry name" value="Glutathione_S-Trfase_N"/>
</dbReference>
<keyword evidence="2" id="KW-0808">Transferase</keyword>
<dbReference type="CDD" id="cd03205">
    <property type="entry name" value="GST_C_6"/>
    <property type="match status" value="1"/>
</dbReference>
<dbReference type="PANTHER" id="PTHR43968:SF6">
    <property type="entry name" value="GLUTATHIONE S-TRANSFERASE OMEGA"/>
    <property type="match status" value="1"/>
</dbReference>
<evidence type="ECO:0000259" key="1">
    <source>
        <dbReference type="PROSITE" id="PS50404"/>
    </source>
</evidence>
<accession>A0A1G6IZ94</accession>
<dbReference type="InterPro" id="IPR036249">
    <property type="entry name" value="Thioredoxin-like_sf"/>
</dbReference>
<evidence type="ECO:0000313" key="2">
    <source>
        <dbReference type="EMBL" id="SDC11799.1"/>
    </source>
</evidence>
<dbReference type="GO" id="GO:0016740">
    <property type="term" value="F:transferase activity"/>
    <property type="evidence" value="ECO:0007669"/>
    <property type="project" value="UniProtKB-KW"/>
</dbReference>
<dbReference type="PANTHER" id="PTHR43968">
    <property type="match status" value="1"/>
</dbReference>
<proteinExistence type="predicted"/>
<reference evidence="2 3" key="1">
    <citation type="submission" date="2016-10" db="EMBL/GenBank/DDBJ databases">
        <authorList>
            <person name="de Groot N.N."/>
        </authorList>
    </citation>
    <scope>NUCLEOTIDE SEQUENCE [LARGE SCALE GENOMIC DNA]</scope>
    <source>
        <strain evidence="2 3">CPCC 100156</strain>
    </source>
</reference>
<dbReference type="Pfam" id="PF13409">
    <property type="entry name" value="GST_N_2"/>
    <property type="match status" value="1"/>
</dbReference>
<evidence type="ECO:0000313" key="3">
    <source>
        <dbReference type="Proteomes" id="UP000198925"/>
    </source>
</evidence>
<dbReference type="Gene3D" id="3.40.30.10">
    <property type="entry name" value="Glutaredoxin"/>
    <property type="match status" value="1"/>
</dbReference>
<dbReference type="SUPFAM" id="SSF47616">
    <property type="entry name" value="GST C-terminal domain-like"/>
    <property type="match status" value="1"/>
</dbReference>
<protein>
    <submittedName>
        <fullName evidence="2">Glutathione S-transferase</fullName>
    </submittedName>
</protein>
<gene>
    <name evidence="2" type="ORF">SAMN04487779_100111</name>
</gene>
<name>A0A1G6IZ94_9PROT</name>
<dbReference type="STRING" id="938405.SAMN02927895_00198"/>
<sequence length="209" mass="23000">MPPPQATMQLHWSSRSPFVRKVMVCAHERGLDAQIERIPTVVALTRTDRSLLPRNPLGRIPTLVLPDGGILFDSITICEYLDGLGNAPRLFPAPGPGRIDAMQRHALGTGFMEMLLLWRGESLRTSPDPAIIEGFELKRAAVLPALDALVPRLEATPYDIGHVAIGCSLAYLDFRWPEFGWRKAHPALAAWQAGFEARPAVRATAHIDA</sequence>
<dbReference type="Gene3D" id="1.20.1050.10">
    <property type="match status" value="1"/>
</dbReference>
<organism evidence="2 3">
    <name type="scientific">Belnapia rosea</name>
    <dbReference type="NCBI Taxonomy" id="938405"/>
    <lineage>
        <taxon>Bacteria</taxon>
        <taxon>Pseudomonadati</taxon>
        <taxon>Pseudomonadota</taxon>
        <taxon>Alphaproteobacteria</taxon>
        <taxon>Acetobacterales</taxon>
        <taxon>Roseomonadaceae</taxon>
        <taxon>Belnapia</taxon>
    </lineage>
</organism>
<dbReference type="EMBL" id="FMZX01000001">
    <property type="protein sequence ID" value="SDC11799.1"/>
    <property type="molecule type" value="Genomic_DNA"/>
</dbReference>
<dbReference type="AlphaFoldDB" id="A0A1G6IZ94"/>
<keyword evidence="3" id="KW-1185">Reference proteome</keyword>
<dbReference type="PROSITE" id="PS50404">
    <property type="entry name" value="GST_NTER"/>
    <property type="match status" value="1"/>
</dbReference>
<dbReference type="InterPro" id="IPR036282">
    <property type="entry name" value="Glutathione-S-Trfase_C_sf"/>
</dbReference>
<dbReference type="RefSeq" id="WP_218127828.1">
    <property type="nucleotide sequence ID" value="NZ_FMZX01000001.1"/>
</dbReference>
<feature type="domain" description="GST N-terminal" evidence="1">
    <location>
        <begin position="6"/>
        <end position="89"/>
    </location>
</feature>
<dbReference type="SUPFAM" id="SSF52833">
    <property type="entry name" value="Thioredoxin-like"/>
    <property type="match status" value="1"/>
</dbReference>